<gene>
    <name evidence="2" type="ORF">Pcinc_032057</name>
</gene>
<name>A0AAE1EVC1_PETCI</name>
<feature type="compositionally biased region" description="Low complexity" evidence="1">
    <location>
        <begin position="66"/>
        <end position="87"/>
    </location>
</feature>
<keyword evidence="3" id="KW-1185">Reference proteome</keyword>
<accession>A0AAE1EVC1</accession>
<evidence type="ECO:0000313" key="2">
    <source>
        <dbReference type="EMBL" id="KAK3862046.1"/>
    </source>
</evidence>
<organism evidence="2 3">
    <name type="scientific">Petrolisthes cinctipes</name>
    <name type="common">Flat porcelain crab</name>
    <dbReference type="NCBI Taxonomy" id="88211"/>
    <lineage>
        <taxon>Eukaryota</taxon>
        <taxon>Metazoa</taxon>
        <taxon>Ecdysozoa</taxon>
        <taxon>Arthropoda</taxon>
        <taxon>Crustacea</taxon>
        <taxon>Multicrustacea</taxon>
        <taxon>Malacostraca</taxon>
        <taxon>Eumalacostraca</taxon>
        <taxon>Eucarida</taxon>
        <taxon>Decapoda</taxon>
        <taxon>Pleocyemata</taxon>
        <taxon>Anomura</taxon>
        <taxon>Galatheoidea</taxon>
        <taxon>Porcellanidae</taxon>
        <taxon>Petrolisthes</taxon>
    </lineage>
</organism>
<feature type="compositionally biased region" description="Basic and acidic residues" evidence="1">
    <location>
        <begin position="34"/>
        <end position="45"/>
    </location>
</feature>
<dbReference type="Proteomes" id="UP001286313">
    <property type="component" value="Unassembled WGS sequence"/>
</dbReference>
<feature type="compositionally biased region" description="Low complexity" evidence="1">
    <location>
        <begin position="49"/>
        <end position="58"/>
    </location>
</feature>
<protein>
    <submittedName>
        <fullName evidence="2">Uncharacterized protein</fullName>
    </submittedName>
</protein>
<reference evidence="2" key="1">
    <citation type="submission" date="2023-10" db="EMBL/GenBank/DDBJ databases">
        <title>Genome assemblies of two species of porcelain crab, Petrolisthes cinctipes and Petrolisthes manimaculis (Anomura: Porcellanidae).</title>
        <authorList>
            <person name="Angst P."/>
        </authorList>
    </citation>
    <scope>NUCLEOTIDE SEQUENCE</scope>
    <source>
        <strain evidence="2">PB745_01</strain>
        <tissue evidence="2">Gill</tissue>
    </source>
</reference>
<evidence type="ECO:0000313" key="3">
    <source>
        <dbReference type="Proteomes" id="UP001286313"/>
    </source>
</evidence>
<dbReference type="AlphaFoldDB" id="A0AAE1EVC1"/>
<feature type="region of interest" description="Disordered" evidence="1">
    <location>
        <begin position="34"/>
        <end position="87"/>
    </location>
</feature>
<comment type="caution">
    <text evidence="2">The sequence shown here is derived from an EMBL/GenBank/DDBJ whole genome shotgun (WGS) entry which is preliminary data.</text>
</comment>
<sequence>MDDHPRCRLPQTAICVVFSGLLTTLLSPVDSHQRLQDDPLHRLYDQRASSPPGRLSSPPGRPSSPPGRLSSPPGRLSSPPGRLSSPPCHFFIFCRRGLVNP</sequence>
<dbReference type="EMBL" id="JAWQEG010004343">
    <property type="protein sequence ID" value="KAK3862046.1"/>
    <property type="molecule type" value="Genomic_DNA"/>
</dbReference>
<evidence type="ECO:0000256" key="1">
    <source>
        <dbReference type="SAM" id="MobiDB-lite"/>
    </source>
</evidence>
<proteinExistence type="predicted"/>